<dbReference type="CDD" id="cd01887">
    <property type="entry name" value="IF2_eIF5B"/>
    <property type="match status" value="1"/>
</dbReference>
<dbReference type="GO" id="GO:0005737">
    <property type="term" value="C:cytoplasm"/>
    <property type="evidence" value="ECO:0007669"/>
    <property type="project" value="UniProtKB-SubCell"/>
</dbReference>
<dbReference type="EMBL" id="CP043312">
    <property type="protein sequence ID" value="QEK39865.1"/>
    <property type="molecule type" value="Genomic_DNA"/>
</dbReference>
<dbReference type="RefSeq" id="WP_148952226.1">
    <property type="nucleotide sequence ID" value="NZ_CP043312.1"/>
</dbReference>
<dbReference type="InterPro" id="IPR015760">
    <property type="entry name" value="TIF_IF2"/>
</dbReference>
<dbReference type="InterPro" id="IPR000795">
    <property type="entry name" value="T_Tr_GTP-bd_dom"/>
</dbReference>
<comment type="function">
    <text evidence="7 8 9">One of the essential components for the initiation of protein synthesis. Protects formylmethionyl-tRNA from spontaneous hydrolysis and promotes its binding to the 30S ribosomal subunits. Also involved in the hydrolysis of GTP during the formation of the 70S ribosomal complex.</text>
</comment>
<dbReference type="PANTHER" id="PTHR43381">
    <property type="entry name" value="TRANSLATION INITIATION FACTOR IF-2-RELATED"/>
    <property type="match status" value="1"/>
</dbReference>
<evidence type="ECO:0000256" key="3">
    <source>
        <dbReference type="ARBA" id="ARBA00022540"/>
    </source>
</evidence>
<evidence type="ECO:0000256" key="9">
    <source>
        <dbReference type="RuleBase" id="RU000644"/>
    </source>
</evidence>
<keyword evidence="6 8" id="KW-0342">GTP-binding</keyword>
<dbReference type="PROSITE" id="PS51722">
    <property type="entry name" value="G_TR_2"/>
    <property type="match status" value="1"/>
</dbReference>
<dbReference type="InterPro" id="IPR036925">
    <property type="entry name" value="TIF_IF2_dom3_sf"/>
</dbReference>
<feature type="region of interest" description="Disordered" evidence="11">
    <location>
        <begin position="108"/>
        <end position="142"/>
    </location>
</feature>
<dbReference type="Gene3D" id="3.40.50.300">
    <property type="entry name" value="P-loop containing nucleotide triphosphate hydrolases"/>
    <property type="match status" value="1"/>
</dbReference>
<accession>A0A5C0UI36</accession>
<evidence type="ECO:0000256" key="6">
    <source>
        <dbReference type="ARBA" id="ARBA00023134"/>
    </source>
</evidence>
<gene>
    <name evidence="8 13" type="primary">infB</name>
    <name evidence="13" type="ORF">FZC37_02955</name>
</gene>
<evidence type="ECO:0000256" key="11">
    <source>
        <dbReference type="SAM" id="MobiDB-lite"/>
    </source>
</evidence>
<dbReference type="CDD" id="cd03692">
    <property type="entry name" value="mtIF2_IVc"/>
    <property type="match status" value="1"/>
</dbReference>
<evidence type="ECO:0000256" key="7">
    <source>
        <dbReference type="ARBA" id="ARBA00025162"/>
    </source>
</evidence>
<dbReference type="SUPFAM" id="SSF52540">
    <property type="entry name" value="P-loop containing nucleoside triphosphate hydrolases"/>
    <property type="match status" value="1"/>
</dbReference>
<dbReference type="OrthoDB" id="9811804at2"/>
<dbReference type="InterPro" id="IPR053905">
    <property type="entry name" value="EF-G-like_DII"/>
</dbReference>
<dbReference type="InterPro" id="IPR009000">
    <property type="entry name" value="Transl_B-barrel_sf"/>
</dbReference>
<dbReference type="PANTHER" id="PTHR43381:SF5">
    <property type="entry name" value="TR-TYPE G DOMAIN-CONTAINING PROTEIN"/>
    <property type="match status" value="1"/>
</dbReference>
<dbReference type="NCBIfam" id="TIGR00487">
    <property type="entry name" value="IF-2"/>
    <property type="match status" value="1"/>
</dbReference>
<proteinExistence type="inferred from homology"/>
<dbReference type="InterPro" id="IPR027417">
    <property type="entry name" value="P-loop_NTPase"/>
</dbReference>
<dbReference type="FunFam" id="2.40.30.10:FF:000054">
    <property type="entry name" value="Translation initiation factor IF-2"/>
    <property type="match status" value="1"/>
</dbReference>
<reference evidence="13 14" key="1">
    <citation type="submission" date="2019-08" db="EMBL/GenBank/DDBJ databases">
        <title>Highly reduced genomes of protist endosymbionts show evolutionary convergence.</title>
        <authorList>
            <person name="George E."/>
            <person name="Husnik F."/>
            <person name="Tashyreva D."/>
            <person name="Prokopchuk G."/>
            <person name="Horak A."/>
            <person name="Kwong W.K."/>
            <person name="Lukes J."/>
            <person name="Keeling P.J."/>
        </authorList>
    </citation>
    <scope>NUCLEOTIDE SEQUENCE [LARGE SCALE GENOMIC DNA]</scope>
    <source>
        <strain evidence="13">1621</strain>
    </source>
</reference>
<keyword evidence="3 8" id="KW-0396">Initiation factor</keyword>
<dbReference type="InterPro" id="IPR023115">
    <property type="entry name" value="TIF_IF2_dom3"/>
</dbReference>
<evidence type="ECO:0000256" key="5">
    <source>
        <dbReference type="ARBA" id="ARBA00022917"/>
    </source>
</evidence>
<feature type="region of interest" description="G-domain" evidence="8">
    <location>
        <begin position="286"/>
        <end position="434"/>
    </location>
</feature>
<feature type="domain" description="Tr-type G" evidence="12">
    <location>
        <begin position="283"/>
        <end position="452"/>
    </location>
</feature>
<dbReference type="FunFam" id="3.40.50.10050:FF:000001">
    <property type="entry name" value="Translation initiation factor IF-2"/>
    <property type="match status" value="1"/>
</dbReference>
<dbReference type="Pfam" id="PF22042">
    <property type="entry name" value="EF-G_D2"/>
    <property type="match status" value="1"/>
</dbReference>
<dbReference type="GO" id="GO:0003924">
    <property type="term" value="F:GTPase activity"/>
    <property type="evidence" value="ECO:0007669"/>
    <property type="project" value="UniProtKB-UniRule"/>
</dbReference>
<keyword evidence="14" id="KW-1185">Reference proteome</keyword>
<dbReference type="Proteomes" id="UP000323844">
    <property type="component" value="Chromosome"/>
</dbReference>
<dbReference type="AlphaFoldDB" id="A0A5C0UI36"/>
<dbReference type="GO" id="GO:0003743">
    <property type="term" value="F:translation initiation factor activity"/>
    <property type="evidence" value="ECO:0007669"/>
    <property type="project" value="UniProtKB-UniRule"/>
</dbReference>
<dbReference type="NCBIfam" id="TIGR00231">
    <property type="entry name" value="small_GTP"/>
    <property type="match status" value="1"/>
</dbReference>
<feature type="binding site" evidence="8">
    <location>
        <begin position="292"/>
        <end position="299"/>
    </location>
    <ligand>
        <name>GTP</name>
        <dbReference type="ChEBI" id="CHEBI:37565"/>
    </ligand>
</feature>
<evidence type="ECO:0000256" key="1">
    <source>
        <dbReference type="ARBA" id="ARBA00007733"/>
    </source>
</evidence>
<keyword evidence="8" id="KW-0963">Cytoplasm</keyword>
<evidence type="ECO:0000313" key="14">
    <source>
        <dbReference type="Proteomes" id="UP000323844"/>
    </source>
</evidence>
<dbReference type="InterPro" id="IPR005225">
    <property type="entry name" value="Small_GTP-bd"/>
</dbReference>
<feature type="coiled-coil region" evidence="10">
    <location>
        <begin position="64"/>
        <end position="91"/>
    </location>
</feature>
<feature type="compositionally biased region" description="Basic and acidic residues" evidence="11">
    <location>
        <begin position="108"/>
        <end position="121"/>
    </location>
</feature>
<dbReference type="Pfam" id="PF00009">
    <property type="entry name" value="GTP_EFTU"/>
    <property type="match status" value="1"/>
</dbReference>
<feature type="compositionally biased region" description="Basic and acidic residues" evidence="11">
    <location>
        <begin position="130"/>
        <end position="142"/>
    </location>
</feature>
<keyword evidence="10" id="KW-0175">Coiled coil</keyword>
<evidence type="ECO:0000313" key="13">
    <source>
        <dbReference type="EMBL" id="QEK39865.1"/>
    </source>
</evidence>
<evidence type="ECO:0000256" key="10">
    <source>
        <dbReference type="SAM" id="Coils"/>
    </source>
</evidence>
<dbReference type="Pfam" id="PF11987">
    <property type="entry name" value="IF-2"/>
    <property type="match status" value="1"/>
</dbReference>
<dbReference type="Gene3D" id="2.40.30.10">
    <property type="entry name" value="Translation factors"/>
    <property type="match status" value="2"/>
</dbReference>
<comment type="subcellular location">
    <subcellularLocation>
        <location evidence="8">Cytoplasm</location>
    </subcellularLocation>
</comment>
<evidence type="ECO:0000256" key="4">
    <source>
        <dbReference type="ARBA" id="ARBA00022741"/>
    </source>
</evidence>
<keyword evidence="4 8" id="KW-0547">Nucleotide-binding</keyword>
<dbReference type="FunFam" id="2.40.30.10:FF:000008">
    <property type="entry name" value="Translation initiation factor IF-2"/>
    <property type="match status" value="1"/>
</dbReference>
<evidence type="ECO:0000256" key="8">
    <source>
        <dbReference type="HAMAP-Rule" id="MF_00100"/>
    </source>
</evidence>
<keyword evidence="5 8" id="KW-0648">Protein biosynthesis</keyword>
<dbReference type="KEGG" id="snay:FZC37_02955"/>
<organism evidence="13 14">
    <name type="scientific">Candidatus Sneabacter namystus</name>
    <dbReference type="NCBI Taxonomy" id="2601646"/>
    <lineage>
        <taxon>Bacteria</taxon>
        <taxon>Pseudomonadati</taxon>
        <taxon>Pseudomonadota</taxon>
        <taxon>Alphaproteobacteria</taxon>
        <taxon>Rickettsiales</taxon>
        <taxon>Rickettsiaceae</taxon>
        <taxon>Rickettsieae</taxon>
        <taxon>Candidatus Sneabacter</taxon>
    </lineage>
</organism>
<dbReference type="SUPFAM" id="SSF52156">
    <property type="entry name" value="Initiation factor IF2/eIF5b, domain 3"/>
    <property type="match status" value="1"/>
</dbReference>
<sequence>MDVMEKKDKEKKRLTLSIGKVNVDEKAIKEKFLSNADKNSISVDVKVNKVTSYSVSSISGLSKKEEVVANMADKAKEIQKVKNEAEIEKGNDAKNVDSVFDVAQEDDLRNKEVSDSAESRKKTNTVKARTNNENEEEKKVKHEKSLILSKDKANKRLHKANLFNLSEGIDTVTTTRSLSSIKRAFNKSKKRRNEIKSKVYRDVVIGSSILVSDLAHALSEKVQDVLKSLKSLGVTHGDVVDGDTAEMVAVSLGHAVKRVASDANMGLYSIMSNINDSDKHLEWRPPVVSVMGHVDHGKTSLLDALRKTSVADSEEGGITQYLSAYVIGEGKKAIVVIDTPGHEAFSQMRRRGASVTDIAVIVIAADDGIKDQTVEAIKYAKASCAAVIIAINKIDKPDLKIEAIKADLLNYDVVPEEMGGDVVIVPVSAKKGTNLDELLKSIVLVADILSLKANYKGITAGAVLESKMDAKIGVSVTVVVQRGVLRVGDIVVAGSSWGKIRRLSNFLGNKIDSAGPSTPVEVIGLGSVPKAGDIFMVVEDEKKARALATVEEGLQTKKQEEEDVFDITTSKLNRLSIVVKADVQGALDAILNNLPTETFEGVALHVLYSGLGDIQEADVNLAHSFSSMPIVLAFNVKVSNTVEKIAKLQGVHIGHYSVIYKLLEDVRCMLNDMLPLIHKEYPIGSAIVKKVFCASKIGKIAGCLIVDGIAKVGCVAKIVRNKKEYNSTVIKSIKREKMPVKEVKKGIECGLEFNIDTFREEDVIEFYEIKQEKQQLF</sequence>
<comment type="similarity">
    <text evidence="1 8 9">Belongs to the TRAFAC class translation factor GTPase superfamily. Classic translation factor GTPase family. IF-2 subfamily.</text>
</comment>
<feature type="binding site" evidence="8">
    <location>
        <begin position="338"/>
        <end position="342"/>
    </location>
    <ligand>
        <name>GTP</name>
        <dbReference type="ChEBI" id="CHEBI:37565"/>
    </ligand>
</feature>
<dbReference type="CDD" id="cd03702">
    <property type="entry name" value="IF2_mtIF2_II"/>
    <property type="match status" value="1"/>
</dbReference>
<name>A0A5C0UI36_9RICK</name>
<feature type="binding site" evidence="8">
    <location>
        <begin position="392"/>
        <end position="395"/>
    </location>
    <ligand>
        <name>GTP</name>
        <dbReference type="ChEBI" id="CHEBI:37565"/>
    </ligand>
</feature>
<dbReference type="InterPro" id="IPR044145">
    <property type="entry name" value="IF2_II"/>
</dbReference>
<dbReference type="SUPFAM" id="SSF50447">
    <property type="entry name" value="Translation proteins"/>
    <property type="match status" value="2"/>
</dbReference>
<dbReference type="InterPro" id="IPR000178">
    <property type="entry name" value="TF_IF2_bacterial-like"/>
</dbReference>
<evidence type="ECO:0000256" key="2">
    <source>
        <dbReference type="ARBA" id="ARBA00020675"/>
    </source>
</evidence>
<protein>
    <recommendedName>
        <fullName evidence="2 8">Translation initiation factor IF-2</fullName>
    </recommendedName>
</protein>
<dbReference type="FunFam" id="3.40.50.300:FF:000019">
    <property type="entry name" value="Translation initiation factor IF-2"/>
    <property type="match status" value="1"/>
</dbReference>
<dbReference type="HAMAP" id="MF_00100_B">
    <property type="entry name" value="IF_2_B"/>
    <property type="match status" value="1"/>
</dbReference>
<dbReference type="Gene3D" id="3.40.50.10050">
    <property type="entry name" value="Translation initiation factor IF- 2, domain 3"/>
    <property type="match status" value="1"/>
</dbReference>
<dbReference type="GO" id="GO:0005525">
    <property type="term" value="F:GTP binding"/>
    <property type="evidence" value="ECO:0007669"/>
    <property type="project" value="UniProtKB-KW"/>
</dbReference>
<evidence type="ECO:0000259" key="12">
    <source>
        <dbReference type="PROSITE" id="PS51722"/>
    </source>
</evidence>